<dbReference type="Proteomes" id="UP000054107">
    <property type="component" value="Unassembled WGS sequence"/>
</dbReference>
<dbReference type="STRING" id="35722.A0A0B7MYC1"/>
<proteinExistence type="predicted"/>
<dbReference type="OrthoDB" id="6278596at2759"/>
<evidence type="ECO:0000313" key="3">
    <source>
        <dbReference type="Proteomes" id="UP000054107"/>
    </source>
</evidence>
<dbReference type="AlphaFoldDB" id="A0A0B7MYC1"/>
<organism evidence="2 3">
    <name type="scientific">Parasitella parasitica</name>
    <dbReference type="NCBI Taxonomy" id="35722"/>
    <lineage>
        <taxon>Eukaryota</taxon>
        <taxon>Fungi</taxon>
        <taxon>Fungi incertae sedis</taxon>
        <taxon>Mucoromycota</taxon>
        <taxon>Mucoromycotina</taxon>
        <taxon>Mucoromycetes</taxon>
        <taxon>Mucorales</taxon>
        <taxon>Mucorineae</taxon>
        <taxon>Mucoraceae</taxon>
        <taxon>Parasitella</taxon>
    </lineage>
</organism>
<feature type="region of interest" description="Disordered" evidence="1">
    <location>
        <begin position="123"/>
        <end position="145"/>
    </location>
</feature>
<evidence type="ECO:0000313" key="2">
    <source>
        <dbReference type="EMBL" id="CEP08285.1"/>
    </source>
</evidence>
<name>A0A0B7MYC1_9FUNG</name>
<protein>
    <submittedName>
        <fullName evidence="2">Uncharacterized protein</fullName>
    </submittedName>
</protein>
<accession>A0A0B7MYC1</accession>
<keyword evidence="3" id="KW-1185">Reference proteome</keyword>
<gene>
    <name evidence="2" type="primary">PARPA_01596.1 scaffold 1359</name>
</gene>
<dbReference type="PANTHER" id="PTHR14374">
    <property type="entry name" value="FOIE GRAS"/>
    <property type="match status" value="1"/>
</dbReference>
<dbReference type="PANTHER" id="PTHR14374:SF0">
    <property type="entry name" value="TRAFFICKING PROTEIN PARTICLE COMPLEX SUBUNIT 11"/>
    <property type="match status" value="1"/>
</dbReference>
<sequence>MYSYPPEYLLHPVPVLALYGLTTAAAVDEPKLVDIDEPENPATTANSNDNSPLIVSSYATAPAATNTTKTTTNTTTKSGLASSLLNIFTSKSDYTLYEASRYVTSNQTPPPFRVITVSKDYVLPKKPSPPAPNLPPPHSHLSPLSHDSPLYPDGVMTPLWIKKHLYSPSVIVGFYDLWDWQTGAGRPPRPQRETGPLASQVLIDPTEREHDTNLAAEINARRKYFQEKGIKFAAVIVLKQRSID</sequence>
<dbReference type="EMBL" id="LN719426">
    <property type="protein sequence ID" value="CEP08285.1"/>
    <property type="molecule type" value="Genomic_DNA"/>
</dbReference>
<reference evidence="2 3" key="1">
    <citation type="submission" date="2014-09" db="EMBL/GenBank/DDBJ databases">
        <authorList>
            <person name="Ellenberger Sabrina"/>
        </authorList>
    </citation>
    <scope>NUCLEOTIDE SEQUENCE [LARGE SCALE GENOMIC DNA]</scope>
    <source>
        <strain evidence="2 3">CBS 412.66</strain>
    </source>
</reference>
<evidence type="ECO:0000256" key="1">
    <source>
        <dbReference type="SAM" id="MobiDB-lite"/>
    </source>
</evidence>
<feature type="compositionally biased region" description="Pro residues" evidence="1">
    <location>
        <begin position="126"/>
        <end position="138"/>
    </location>
</feature>